<dbReference type="AlphaFoldDB" id="A0A1Y4SVF0"/>
<comment type="caution">
    <text evidence="2">The sequence shown here is derived from an EMBL/GenBank/DDBJ whole genome shotgun (WGS) entry which is preliminary data.</text>
</comment>
<keyword evidence="3" id="KW-1185">Reference proteome</keyword>
<name>A0A1Y4SVF0_9FIRM</name>
<dbReference type="OrthoDB" id="1644644at2"/>
<evidence type="ECO:0000256" key="1">
    <source>
        <dbReference type="SAM" id="Phobius"/>
    </source>
</evidence>
<feature type="transmembrane region" description="Helical" evidence="1">
    <location>
        <begin position="106"/>
        <end position="124"/>
    </location>
</feature>
<keyword evidence="1" id="KW-1133">Transmembrane helix</keyword>
<dbReference type="EMBL" id="NFLJ01000023">
    <property type="protein sequence ID" value="OUQ33874.1"/>
    <property type="molecule type" value="Genomic_DNA"/>
</dbReference>
<keyword evidence="1" id="KW-0472">Membrane</keyword>
<feature type="transmembrane region" description="Helical" evidence="1">
    <location>
        <begin position="35"/>
        <end position="56"/>
    </location>
</feature>
<accession>A0A1Y4SVF0</accession>
<protein>
    <submittedName>
        <fullName evidence="2">Uncharacterized protein</fullName>
    </submittedName>
</protein>
<proteinExistence type="predicted"/>
<sequence length="137" mass="16327">MKRKIFMTIIFIFSLSTMFMTWFGGYKGVQDVSGFILMNNPIAVTCMMITIFSIWMHWGYTSYILCCIGLIGIIAMEIYEFLTWHIFPFSGVFSLRLSLELCYPQFYIALMSTIATFLIYKYYFWKRDLTKWQDYVS</sequence>
<reference evidence="2 3" key="1">
    <citation type="journal article" date="2018" name="BMC Genomics">
        <title>Whole genome sequencing and function prediction of 133 gut anaerobes isolated from chicken caecum in pure cultures.</title>
        <authorList>
            <person name="Medvecky M."/>
            <person name="Cejkova D."/>
            <person name="Polansky O."/>
            <person name="Karasova D."/>
            <person name="Kubasova T."/>
            <person name="Cizek A."/>
            <person name="Rychlik I."/>
        </authorList>
    </citation>
    <scope>NUCLEOTIDE SEQUENCE [LARGE SCALE GENOMIC DNA]</scope>
    <source>
        <strain evidence="2 3">An13</strain>
    </source>
</reference>
<organism evidence="2 3">
    <name type="scientific">Massilimicrobiota timonensis</name>
    <dbReference type="NCBI Taxonomy" id="1776392"/>
    <lineage>
        <taxon>Bacteria</taxon>
        <taxon>Bacillati</taxon>
        <taxon>Bacillota</taxon>
        <taxon>Erysipelotrichia</taxon>
        <taxon>Erysipelotrichales</taxon>
        <taxon>Erysipelotrichaceae</taxon>
        <taxon>Massilimicrobiota</taxon>
    </lineage>
</organism>
<dbReference type="Proteomes" id="UP000195305">
    <property type="component" value="Unassembled WGS sequence"/>
</dbReference>
<feature type="transmembrane region" description="Helical" evidence="1">
    <location>
        <begin position="63"/>
        <end position="86"/>
    </location>
</feature>
<keyword evidence="1" id="KW-0812">Transmembrane</keyword>
<gene>
    <name evidence="2" type="ORF">B5E75_08625</name>
</gene>
<evidence type="ECO:0000313" key="2">
    <source>
        <dbReference type="EMBL" id="OUQ33874.1"/>
    </source>
</evidence>
<feature type="transmembrane region" description="Helical" evidence="1">
    <location>
        <begin position="5"/>
        <end position="23"/>
    </location>
</feature>
<dbReference type="RefSeq" id="WP_087358410.1">
    <property type="nucleotide sequence ID" value="NZ_NFLJ01000023.1"/>
</dbReference>
<evidence type="ECO:0000313" key="3">
    <source>
        <dbReference type="Proteomes" id="UP000195305"/>
    </source>
</evidence>